<dbReference type="RefSeq" id="WP_194414349.1">
    <property type="nucleotide sequence ID" value="NZ_BAABKZ010000002.1"/>
</dbReference>
<reference evidence="3" key="1">
    <citation type="journal article" date="2019" name="Int. J. Syst. Evol. Microbiol.">
        <title>The Global Catalogue of Microorganisms (GCM) 10K type strain sequencing project: providing services to taxonomists for standard genome sequencing and annotation.</title>
        <authorList>
            <consortium name="The Broad Institute Genomics Platform"/>
            <consortium name="The Broad Institute Genome Sequencing Center for Infectious Disease"/>
            <person name="Wu L."/>
            <person name="Ma J."/>
        </authorList>
    </citation>
    <scope>NUCLEOTIDE SEQUENCE [LARGE SCALE GENOMIC DNA]</scope>
    <source>
        <strain evidence="3">JCM 18959</strain>
    </source>
</reference>
<keyword evidence="1" id="KW-1133">Transmembrane helix</keyword>
<comment type="caution">
    <text evidence="2">The sequence shown here is derived from an EMBL/GenBank/DDBJ whole genome shotgun (WGS) entry which is preliminary data.</text>
</comment>
<dbReference type="Proteomes" id="UP001501407">
    <property type="component" value="Unassembled WGS sequence"/>
</dbReference>
<evidence type="ECO:0000256" key="1">
    <source>
        <dbReference type="SAM" id="Phobius"/>
    </source>
</evidence>
<accession>A0ABP9MFV9</accession>
<sequence>MSTQGLENLQAIVAITGDLITAIAVVVGGLWAYFKLVKNRTYRPRVDVAIAGAWVDAGGARRLHVTTSLRNIGASMVELIQESTGLGVDGMQAGAGRHVEWVPGPVVSIFESHAWIEPGETVTDDLIAPVVFVELPVRIEVRLIWRWAGGRRNIQVVARKIIWPHDVELGRTSAQV</sequence>
<keyword evidence="1" id="KW-0472">Membrane</keyword>
<keyword evidence="1" id="KW-0812">Transmembrane</keyword>
<keyword evidence="3" id="KW-1185">Reference proteome</keyword>
<dbReference type="EMBL" id="BAABKZ010000002">
    <property type="protein sequence ID" value="GAA5094432.1"/>
    <property type="molecule type" value="Genomic_DNA"/>
</dbReference>
<evidence type="ECO:0000313" key="2">
    <source>
        <dbReference type="EMBL" id="GAA5094432.1"/>
    </source>
</evidence>
<organism evidence="2 3">
    <name type="scientific">Microbacterium yannicii</name>
    <dbReference type="NCBI Taxonomy" id="671622"/>
    <lineage>
        <taxon>Bacteria</taxon>
        <taxon>Bacillati</taxon>
        <taxon>Actinomycetota</taxon>
        <taxon>Actinomycetes</taxon>
        <taxon>Micrococcales</taxon>
        <taxon>Microbacteriaceae</taxon>
        <taxon>Microbacterium</taxon>
    </lineage>
</organism>
<proteinExistence type="predicted"/>
<name>A0ABP9MFV9_9MICO</name>
<protein>
    <submittedName>
        <fullName evidence="2">Uncharacterized protein</fullName>
    </submittedName>
</protein>
<gene>
    <name evidence="2" type="ORF">GCM10025760_25620</name>
</gene>
<evidence type="ECO:0000313" key="3">
    <source>
        <dbReference type="Proteomes" id="UP001501407"/>
    </source>
</evidence>
<feature type="transmembrane region" description="Helical" evidence="1">
    <location>
        <begin position="12"/>
        <end position="34"/>
    </location>
</feature>